<dbReference type="InterPro" id="IPR044878">
    <property type="entry name" value="UbiA_sf"/>
</dbReference>
<keyword evidence="3 6" id="KW-0812">Transmembrane</keyword>
<dbReference type="NCBIfam" id="NF006088">
    <property type="entry name" value="PRK08238.1"/>
    <property type="match status" value="1"/>
</dbReference>
<dbReference type="SUPFAM" id="SSF56784">
    <property type="entry name" value="HAD-like"/>
    <property type="match status" value="1"/>
</dbReference>
<dbReference type="Pfam" id="PF01040">
    <property type="entry name" value="UbiA"/>
    <property type="match status" value="1"/>
</dbReference>
<keyword evidence="2" id="KW-1003">Cell membrane</keyword>
<feature type="transmembrane region" description="Helical" evidence="6">
    <location>
        <begin position="284"/>
        <end position="302"/>
    </location>
</feature>
<dbReference type="RefSeq" id="WP_255916156.1">
    <property type="nucleotide sequence ID" value="NZ_JANFQO010000023.1"/>
</dbReference>
<evidence type="ECO:0000313" key="8">
    <source>
        <dbReference type="Proteomes" id="UP001165498"/>
    </source>
</evidence>
<evidence type="ECO:0000313" key="7">
    <source>
        <dbReference type="EMBL" id="MCQ4166967.1"/>
    </source>
</evidence>
<accession>A0ABT1QXG1</accession>
<dbReference type="CDD" id="cd13963">
    <property type="entry name" value="PT_UbiA_2"/>
    <property type="match status" value="1"/>
</dbReference>
<feature type="transmembrane region" description="Helical" evidence="6">
    <location>
        <begin position="420"/>
        <end position="438"/>
    </location>
</feature>
<protein>
    <submittedName>
        <fullName evidence="7">UbiA family prenyltransferase</fullName>
    </submittedName>
</protein>
<feature type="transmembrane region" description="Helical" evidence="6">
    <location>
        <begin position="260"/>
        <end position="278"/>
    </location>
</feature>
<dbReference type="PANTHER" id="PTHR11048:SF5">
    <property type="entry name" value="DECAPRENYL-PHOSPHATE PHOSPHORIBOSYLTRANSFERASE"/>
    <property type="match status" value="1"/>
</dbReference>
<dbReference type="Gene3D" id="1.10.357.140">
    <property type="entry name" value="UbiA prenyltransferase"/>
    <property type="match status" value="1"/>
</dbReference>
<dbReference type="InterPro" id="IPR000537">
    <property type="entry name" value="UbiA_prenyltransferase"/>
</dbReference>
<feature type="transmembrane region" description="Helical" evidence="6">
    <location>
        <begin position="382"/>
        <end position="408"/>
    </location>
</feature>
<name>A0ABT1QXG1_9GAMM</name>
<evidence type="ECO:0000256" key="4">
    <source>
        <dbReference type="ARBA" id="ARBA00022989"/>
    </source>
</evidence>
<feature type="transmembrane region" description="Helical" evidence="6">
    <location>
        <begin position="450"/>
        <end position="473"/>
    </location>
</feature>
<evidence type="ECO:0000256" key="5">
    <source>
        <dbReference type="ARBA" id="ARBA00023136"/>
    </source>
</evidence>
<keyword evidence="4 6" id="KW-1133">Transmembrane helix</keyword>
<gene>
    <name evidence="7" type="ORF">NM961_19815</name>
</gene>
<dbReference type="EMBL" id="JANFQO010000023">
    <property type="protein sequence ID" value="MCQ4166967.1"/>
    <property type="molecule type" value="Genomic_DNA"/>
</dbReference>
<proteinExistence type="predicted"/>
<evidence type="ECO:0000256" key="3">
    <source>
        <dbReference type="ARBA" id="ARBA00022692"/>
    </source>
</evidence>
<evidence type="ECO:0000256" key="2">
    <source>
        <dbReference type="ARBA" id="ARBA00022475"/>
    </source>
</evidence>
<dbReference type="PANTHER" id="PTHR11048">
    <property type="entry name" value="PRENYLTRANSFERASES"/>
    <property type="match status" value="1"/>
</dbReference>
<dbReference type="InterPro" id="IPR023214">
    <property type="entry name" value="HAD_sf"/>
</dbReference>
<dbReference type="Gene3D" id="3.40.50.1000">
    <property type="entry name" value="HAD superfamily/HAD-like"/>
    <property type="match status" value="1"/>
</dbReference>
<keyword evidence="8" id="KW-1185">Reference proteome</keyword>
<feature type="transmembrane region" description="Helical" evidence="6">
    <location>
        <begin position="221"/>
        <end position="240"/>
    </location>
</feature>
<organism evidence="7 8">
    <name type="scientific">Tahibacter harae</name>
    <dbReference type="NCBI Taxonomy" id="2963937"/>
    <lineage>
        <taxon>Bacteria</taxon>
        <taxon>Pseudomonadati</taxon>
        <taxon>Pseudomonadota</taxon>
        <taxon>Gammaproteobacteria</taxon>
        <taxon>Lysobacterales</taxon>
        <taxon>Rhodanobacteraceae</taxon>
        <taxon>Tahibacter</taxon>
    </lineage>
</organism>
<dbReference type="Proteomes" id="UP001165498">
    <property type="component" value="Unassembled WGS sequence"/>
</dbReference>
<reference evidence="7" key="1">
    <citation type="submission" date="2022-07" db="EMBL/GenBank/DDBJ databases">
        <title>Tahibacter sp., a new gammaproteobacterium isolated from the silt sample collected at pig farm.</title>
        <authorList>
            <person name="Chen H."/>
        </authorList>
    </citation>
    <scope>NUCLEOTIDE SEQUENCE</scope>
    <source>
        <strain evidence="7">P2K</strain>
    </source>
</reference>
<keyword evidence="5 6" id="KW-0472">Membrane</keyword>
<comment type="caution">
    <text evidence="7">The sequence shown here is derived from an EMBL/GenBank/DDBJ whole genome shotgun (WGS) entry which is preliminary data.</text>
</comment>
<evidence type="ECO:0000256" key="1">
    <source>
        <dbReference type="ARBA" id="ARBA00004141"/>
    </source>
</evidence>
<sequence length="474" mass="52127">MSAQPIPLCVDLDGTLIRSDLLFESALSLLRRNPLYIFYFVLWLLRGRAHLKREIAARADVDASTLPYDERVLAWLREQGEAQRPRVLCTASDARLAGDVAAHLGLFDDVLASDGARNLAGRNKGETLRERYGERGFDYAGNEYRDLHIWKHARRAIVVNAHNGLAKAAAGCCEVERVFEPARGGLRTWLKALRLHQWLKNLLVFLPLFAAHRVLEAGTTLNCLLAFVAFGLCASGVYVLNDLFDLDSDRRHPRKRLRPFAAGTLPLLHGLVAAPLLTLAGLALAVYVSAAFAGVLLIYYALTLAYSLRLKRIVMLDVIVLAALYTVRIIGGAVVIGGGLSFWLLAFSMFLFLSLAMLKRYTELLAARDSGKMSASGRGYSVEDIALIQSLGGASGYMSVLVLALYINSTASEVLYARPQVLWLLCPLLLYWISRVWLIAHRGGMHDDPVVFAIVDRVSRVVIALCALVVAGAV</sequence>
<dbReference type="InterPro" id="IPR039653">
    <property type="entry name" value="Prenyltransferase"/>
</dbReference>
<dbReference type="InterPro" id="IPR036412">
    <property type="entry name" value="HAD-like_sf"/>
</dbReference>
<evidence type="ECO:0000256" key="6">
    <source>
        <dbReference type="SAM" id="Phobius"/>
    </source>
</evidence>
<comment type="subcellular location">
    <subcellularLocation>
        <location evidence="1">Membrane</location>
        <topology evidence="1">Multi-pass membrane protein</topology>
    </subcellularLocation>
</comment>